<evidence type="ECO:0000256" key="1">
    <source>
        <dbReference type="SAM" id="Phobius"/>
    </source>
</evidence>
<organism evidence="2 3">
    <name type="scientific">Leptospira ryugenii</name>
    <dbReference type="NCBI Taxonomy" id="1917863"/>
    <lineage>
        <taxon>Bacteria</taxon>
        <taxon>Pseudomonadati</taxon>
        <taxon>Spirochaetota</taxon>
        <taxon>Spirochaetia</taxon>
        <taxon>Leptospirales</taxon>
        <taxon>Leptospiraceae</taxon>
        <taxon>Leptospira</taxon>
    </lineage>
</organism>
<keyword evidence="3" id="KW-1185">Reference proteome</keyword>
<dbReference type="Proteomes" id="UP000245133">
    <property type="component" value="Unassembled WGS sequence"/>
</dbReference>
<name>A0A2P2E0E0_9LEPT</name>
<dbReference type="EMBL" id="BFBB01000004">
    <property type="protein sequence ID" value="GBF50348.1"/>
    <property type="molecule type" value="Genomic_DNA"/>
</dbReference>
<keyword evidence="1" id="KW-0812">Transmembrane</keyword>
<dbReference type="AlphaFoldDB" id="A0A2P2E0E0"/>
<proteinExistence type="predicted"/>
<evidence type="ECO:0000313" key="2">
    <source>
        <dbReference type="EMBL" id="GBF50348.1"/>
    </source>
</evidence>
<keyword evidence="1" id="KW-1133">Transmembrane helix</keyword>
<evidence type="ECO:0000313" key="3">
    <source>
        <dbReference type="Proteomes" id="UP000245133"/>
    </source>
</evidence>
<feature type="transmembrane region" description="Helical" evidence="1">
    <location>
        <begin position="38"/>
        <end position="55"/>
    </location>
</feature>
<keyword evidence="1" id="KW-0472">Membrane</keyword>
<comment type="caution">
    <text evidence="2">The sequence shown here is derived from an EMBL/GenBank/DDBJ whole genome shotgun (WGS) entry which is preliminary data.</text>
</comment>
<feature type="transmembrane region" description="Helical" evidence="1">
    <location>
        <begin position="7"/>
        <end position="26"/>
    </location>
</feature>
<reference evidence="2 3" key="1">
    <citation type="submission" date="2018-02" db="EMBL/GenBank/DDBJ databases">
        <title>Novel Leptospira species isolated from soil and water in Japan.</title>
        <authorList>
            <person name="Nakao R."/>
            <person name="Masuzawa T."/>
        </authorList>
    </citation>
    <scope>NUCLEOTIDE SEQUENCE [LARGE SCALE GENOMIC DNA]</scope>
    <source>
        <strain evidence="2 3">YH101</strain>
    </source>
</reference>
<accession>A0A2P2E0E0</accession>
<sequence>MWMVRAYAVGLGAGTQVFTHLPWFVLVGGDPSGWIRDGLMAAGWIINIVFAEVYLRNT</sequence>
<gene>
    <name evidence="2" type="ORF">LPTSP4_18730</name>
</gene>
<protein>
    <submittedName>
        <fullName evidence="2">Uncharacterized protein</fullName>
    </submittedName>
</protein>